<dbReference type="AlphaFoldDB" id="A0A7W5H2S0"/>
<dbReference type="PANTHER" id="PTHR35368:SF1">
    <property type="entry name" value="HYDROPEROXIDE REDUCTASE"/>
    <property type="match status" value="1"/>
</dbReference>
<name>A0A7W5H2S0_9PORP</name>
<dbReference type="InterPro" id="IPR015946">
    <property type="entry name" value="KH_dom-like_a/b"/>
</dbReference>
<dbReference type="RefSeq" id="WP_183413408.1">
    <property type="nucleotide sequence ID" value="NZ_JACHYB010000001.1"/>
</dbReference>
<evidence type="ECO:0000313" key="2">
    <source>
        <dbReference type="Proteomes" id="UP000544222"/>
    </source>
</evidence>
<keyword evidence="2" id="KW-1185">Reference proteome</keyword>
<dbReference type="SUPFAM" id="SSF82784">
    <property type="entry name" value="OsmC-like"/>
    <property type="match status" value="1"/>
</dbReference>
<protein>
    <submittedName>
        <fullName evidence="1">Putative OsmC-like protein</fullName>
    </submittedName>
</protein>
<reference evidence="1 2" key="1">
    <citation type="submission" date="2020-08" db="EMBL/GenBank/DDBJ databases">
        <title>Genomic Encyclopedia of Type Strains, Phase IV (KMG-IV): sequencing the most valuable type-strain genomes for metagenomic binning, comparative biology and taxonomic classification.</title>
        <authorList>
            <person name="Goeker M."/>
        </authorList>
    </citation>
    <scope>NUCLEOTIDE SEQUENCE [LARGE SCALE GENOMIC DNA]</scope>
    <source>
        <strain evidence="1 2">DSM 27471</strain>
    </source>
</reference>
<gene>
    <name evidence="1" type="ORF">FHX64_001830</name>
</gene>
<proteinExistence type="predicted"/>
<dbReference type="Pfam" id="PF02566">
    <property type="entry name" value="OsmC"/>
    <property type="match status" value="1"/>
</dbReference>
<dbReference type="Proteomes" id="UP000544222">
    <property type="component" value="Unassembled WGS sequence"/>
</dbReference>
<dbReference type="Gene3D" id="3.30.300.20">
    <property type="match status" value="1"/>
</dbReference>
<evidence type="ECO:0000313" key="1">
    <source>
        <dbReference type="EMBL" id="MBB3187667.1"/>
    </source>
</evidence>
<sequence length="149" mass="16357">METTNKQIRVVIEGQSESETKINLRAGKFNLIIDEPAAMGGSDEGPTPVQVLLMSLAGCLSITGHAVAQQRGMKLKDLKIKIDGTMNPCAFMGVSFEERPGFQMINVNVEADFEGATQEEKDAWLEETEKRCPVTDNIKESTHITLTSK</sequence>
<organism evidence="1 2">
    <name type="scientific">Microbacter margulisiae</name>
    <dbReference type="NCBI Taxonomy" id="1350067"/>
    <lineage>
        <taxon>Bacteria</taxon>
        <taxon>Pseudomonadati</taxon>
        <taxon>Bacteroidota</taxon>
        <taxon>Bacteroidia</taxon>
        <taxon>Bacteroidales</taxon>
        <taxon>Porphyromonadaceae</taxon>
        <taxon>Microbacter</taxon>
    </lineage>
</organism>
<dbReference type="PANTHER" id="PTHR35368">
    <property type="entry name" value="HYDROPEROXIDE REDUCTASE"/>
    <property type="match status" value="1"/>
</dbReference>
<dbReference type="InterPro" id="IPR052924">
    <property type="entry name" value="OsmC/Ohr_hydroprdx_reductase"/>
</dbReference>
<dbReference type="InterPro" id="IPR003718">
    <property type="entry name" value="OsmC/Ohr_fam"/>
</dbReference>
<dbReference type="EMBL" id="JACHYB010000001">
    <property type="protein sequence ID" value="MBB3187667.1"/>
    <property type="molecule type" value="Genomic_DNA"/>
</dbReference>
<accession>A0A7W5H2S0</accession>
<dbReference type="InterPro" id="IPR036102">
    <property type="entry name" value="OsmC/Ohrsf"/>
</dbReference>
<comment type="caution">
    <text evidence="1">The sequence shown here is derived from an EMBL/GenBank/DDBJ whole genome shotgun (WGS) entry which is preliminary data.</text>
</comment>